<dbReference type="InterPro" id="IPR038404">
    <property type="entry name" value="TRAP_DctP_sf"/>
</dbReference>
<reference evidence="5 6" key="1">
    <citation type="submission" date="2020-08" db="EMBL/GenBank/DDBJ databases">
        <title>A Genomic Blueprint of the Chicken Gut Microbiome.</title>
        <authorList>
            <person name="Gilroy R."/>
            <person name="Ravi A."/>
            <person name="Getino M."/>
            <person name="Pursley I."/>
            <person name="Horton D.L."/>
            <person name="Alikhan N.-F."/>
            <person name="Baker D."/>
            <person name="Gharbi K."/>
            <person name="Hall N."/>
            <person name="Watson M."/>
            <person name="Adriaenssens E.M."/>
            <person name="Foster-Nyarko E."/>
            <person name="Jarju S."/>
            <person name="Secka A."/>
            <person name="Antonio M."/>
            <person name="Oren A."/>
            <person name="Chaudhuri R."/>
            <person name="La Ragione R.M."/>
            <person name="Hildebrand F."/>
            <person name="Pallen M.J."/>
        </authorList>
    </citation>
    <scope>NUCLEOTIDE SEQUENCE [LARGE SCALE GENOMIC DNA]</scope>
    <source>
        <strain evidence="5 6">Sa1BUA2</strain>
    </source>
</reference>
<dbReference type="InterPro" id="IPR018389">
    <property type="entry name" value="DctP_fam"/>
</dbReference>
<feature type="chain" id="PRO_5046541731" evidence="4">
    <location>
        <begin position="20"/>
        <end position="346"/>
    </location>
</feature>
<comment type="similarity">
    <text evidence="1">Belongs to the bacterial solute-binding protein 7 family.</text>
</comment>
<dbReference type="Proteomes" id="UP000648182">
    <property type="component" value="Unassembled WGS sequence"/>
</dbReference>
<dbReference type="InterPro" id="IPR004682">
    <property type="entry name" value="TRAP_DctP"/>
</dbReference>
<dbReference type="PANTHER" id="PTHR33376:SF7">
    <property type="entry name" value="C4-DICARBOXYLATE-BINDING PROTEIN DCTB"/>
    <property type="match status" value="1"/>
</dbReference>
<name>A0ABR8VRY8_9BACI</name>
<dbReference type="EMBL" id="JACSPV010000065">
    <property type="protein sequence ID" value="MBD8007535.1"/>
    <property type="molecule type" value="Genomic_DNA"/>
</dbReference>
<dbReference type="NCBIfam" id="TIGR00787">
    <property type="entry name" value="dctP"/>
    <property type="match status" value="1"/>
</dbReference>
<dbReference type="NCBIfam" id="NF037995">
    <property type="entry name" value="TRAP_S1"/>
    <property type="match status" value="1"/>
</dbReference>
<dbReference type="RefSeq" id="WP_191816245.1">
    <property type="nucleotide sequence ID" value="NZ_JACSPV010000065.1"/>
</dbReference>
<comment type="caution">
    <text evidence="5">The sequence shown here is derived from an EMBL/GenBank/DDBJ whole genome shotgun (WGS) entry which is preliminary data.</text>
</comment>
<accession>A0ABR8VRY8</accession>
<evidence type="ECO:0000313" key="6">
    <source>
        <dbReference type="Proteomes" id="UP000648182"/>
    </source>
</evidence>
<evidence type="ECO:0000256" key="2">
    <source>
        <dbReference type="ARBA" id="ARBA00022448"/>
    </source>
</evidence>
<keyword evidence="2" id="KW-0813">Transport</keyword>
<sequence>MFKKGLYFLVIAFVVSALAACSGDKTSGSDKEKKITIQAAHVVSAEATQHAMFEKFKELVEEKSDGRIEMEIFPDGQLGGEREMVESTQAGNIQISSPSVGVLANFSSALEVFDFPFIFKDVESVYKVFDGQVGEKLLAGLEDSGIIGLGYSENGWRHLSNSKGEIVTPDQVKGLKLRTMEVPKHIAYWKELGANPTPLPFTEVFTGLSQGVVEGVENPFQLIYTGKFHEPSKYITTTGHLFDPEIVIVNKDFFNSLSEEDQEIIQTSLDEAIAYLRELNTNLDKELRVKLEDEGAVIRDLSEEEHNAWVKASIPFYEKHADEVDKEMLKELLDEAGNQELLDVIK</sequence>
<evidence type="ECO:0000313" key="5">
    <source>
        <dbReference type="EMBL" id="MBD8007535.1"/>
    </source>
</evidence>
<feature type="signal peptide" evidence="4">
    <location>
        <begin position="1"/>
        <end position="19"/>
    </location>
</feature>
<protein>
    <submittedName>
        <fullName evidence="5">TRAP transporter substrate-binding protein</fullName>
    </submittedName>
</protein>
<evidence type="ECO:0000256" key="1">
    <source>
        <dbReference type="ARBA" id="ARBA00009023"/>
    </source>
</evidence>
<gene>
    <name evidence="5" type="ORF">H9631_21060</name>
</gene>
<proteinExistence type="inferred from homology"/>
<dbReference type="Pfam" id="PF03480">
    <property type="entry name" value="DctP"/>
    <property type="match status" value="1"/>
</dbReference>
<organism evidence="5 6">
    <name type="scientific">Bacillus norwichensis</name>
    <dbReference type="NCBI Taxonomy" id="2762217"/>
    <lineage>
        <taxon>Bacteria</taxon>
        <taxon>Bacillati</taxon>
        <taxon>Bacillota</taxon>
        <taxon>Bacilli</taxon>
        <taxon>Bacillales</taxon>
        <taxon>Bacillaceae</taxon>
        <taxon>Bacillus</taxon>
    </lineage>
</organism>
<keyword evidence="6" id="KW-1185">Reference proteome</keyword>
<dbReference type="PANTHER" id="PTHR33376">
    <property type="match status" value="1"/>
</dbReference>
<keyword evidence="3 4" id="KW-0732">Signal</keyword>
<dbReference type="CDD" id="cd13603">
    <property type="entry name" value="PBP2_TRAP_Siap_TeaA_like"/>
    <property type="match status" value="1"/>
</dbReference>
<dbReference type="Gene3D" id="3.40.190.170">
    <property type="entry name" value="Bacterial extracellular solute-binding protein, family 7"/>
    <property type="match status" value="1"/>
</dbReference>
<dbReference type="PIRSF" id="PIRSF006470">
    <property type="entry name" value="DctB"/>
    <property type="match status" value="1"/>
</dbReference>
<evidence type="ECO:0000256" key="3">
    <source>
        <dbReference type="ARBA" id="ARBA00022729"/>
    </source>
</evidence>
<dbReference type="PROSITE" id="PS51257">
    <property type="entry name" value="PROKAR_LIPOPROTEIN"/>
    <property type="match status" value="1"/>
</dbReference>
<evidence type="ECO:0000256" key="4">
    <source>
        <dbReference type="SAM" id="SignalP"/>
    </source>
</evidence>